<accession>A0AAW1CWA3</accession>
<gene>
    <name evidence="1" type="ORF">O3M35_011079</name>
</gene>
<name>A0AAW1CWA3_9HEMI</name>
<keyword evidence="2" id="KW-1185">Reference proteome</keyword>
<evidence type="ECO:0000313" key="1">
    <source>
        <dbReference type="EMBL" id="KAK9502280.1"/>
    </source>
</evidence>
<organism evidence="1 2">
    <name type="scientific">Rhynocoris fuscipes</name>
    <dbReference type="NCBI Taxonomy" id="488301"/>
    <lineage>
        <taxon>Eukaryota</taxon>
        <taxon>Metazoa</taxon>
        <taxon>Ecdysozoa</taxon>
        <taxon>Arthropoda</taxon>
        <taxon>Hexapoda</taxon>
        <taxon>Insecta</taxon>
        <taxon>Pterygota</taxon>
        <taxon>Neoptera</taxon>
        <taxon>Paraneoptera</taxon>
        <taxon>Hemiptera</taxon>
        <taxon>Heteroptera</taxon>
        <taxon>Panheteroptera</taxon>
        <taxon>Cimicomorpha</taxon>
        <taxon>Reduviidae</taxon>
        <taxon>Harpactorinae</taxon>
        <taxon>Harpactorini</taxon>
        <taxon>Rhynocoris</taxon>
    </lineage>
</organism>
<dbReference type="Proteomes" id="UP001461498">
    <property type="component" value="Unassembled WGS sequence"/>
</dbReference>
<dbReference type="EMBL" id="JAPXFL010000008">
    <property type="protein sequence ID" value="KAK9502280.1"/>
    <property type="molecule type" value="Genomic_DNA"/>
</dbReference>
<sequence length="239" mass="26063">MNESEEQVSADSTKSGVPLLVPVMESYPYQSYPAPVGHPVPPMSLPLTDINTAGYPCTPIPVNLMAPKSLNVDGSDLPHSDVSTLRFFYNLGLDHMRMNCYLRPGTSYYVTSNGAYVPVENFPAQHLDNNMPSQPQPQGVKKNNVYEGPPLIQQNEVSSTNNLGVTVPMSQAYYPATAAVECEPYCMTVPSYVDYGICDYSPVYTPTHPFPPPSSYVTPDGVIYQQILPPGIVPATPPM</sequence>
<comment type="caution">
    <text evidence="1">The sequence shown here is derived from an EMBL/GenBank/DDBJ whole genome shotgun (WGS) entry which is preliminary data.</text>
</comment>
<reference evidence="1 2" key="1">
    <citation type="submission" date="2022-12" db="EMBL/GenBank/DDBJ databases">
        <title>Chromosome-level genome assembly of true bugs.</title>
        <authorList>
            <person name="Ma L."/>
            <person name="Li H."/>
        </authorList>
    </citation>
    <scope>NUCLEOTIDE SEQUENCE [LARGE SCALE GENOMIC DNA]</scope>
    <source>
        <strain evidence="1">Lab_2022b</strain>
    </source>
</reference>
<evidence type="ECO:0000313" key="2">
    <source>
        <dbReference type="Proteomes" id="UP001461498"/>
    </source>
</evidence>
<proteinExistence type="predicted"/>
<protein>
    <submittedName>
        <fullName evidence="1">Uncharacterized protein</fullName>
    </submittedName>
</protein>
<dbReference type="AlphaFoldDB" id="A0AAW1CWA3"/>